<feature type="signal peptide" evidence="2">
    <location>
        <begin position="1"/>
        <end position="19"/>
    </location>
</feature>
<evidence type="ECO:0000313" key="4">
    <source>
        <dbReference type="Proteomes" id="UP001199816"/>
    </source>
</evidence>
<dbReference type="Proteomes" id="UP001199816">
    <property type="component" value="Unassembled WGS sequence"/>
</dbReference>
<dbReference type="InterPro" id="IPR013078">
    <property type="entry name" value="His_Pase_superF_clade-1"/>
</dbReference>
<proteinExistence type="predicted"/>
<evidence type="ECO:0000256" key="2">
    <source>
        <dbReference type="SAM" id="SignalP"/>
    </source>
</evidence>
<gene>
    <name evidence="3" type="ORF">LQ567_20710</name>
</gene>
<organism evidence="3 4">
    <name type="scientific">Niabella pedocola</name>
    <dbReference type="NCBI Taxonomy" id="1752077"/>
    <lineage>
        <taxon>Bacteria</taxon>
        <taxon>Pseudomonadati</taxon>
        <taxon>Bacteroidota</taxon>
        <taxon>Chitinophagia</taxon>
        <taxon>Chitinophagales</taxon>
        <taxon>Chitinophagaceae</taxon>
        <taxon>Niabella</taxon>
    </lineage>
</organism>
<dbReference type="SMART" id="SM00855">
    <property type="entry name" value="PGAM"/>
    <property type="match status" value="1"/>
</dbReference>
<protein>
    <submittedName>
        <fullName evidence="3">Histidine phosphatase family protein</fullName>
    </submittedName>
</protein>
<name>A0ABS8PVX3_9BACT</name>
<keyword evidence="1" id="KW-0378">Hydrolase</keyword>
<keyword evidence="4" id="KW-1185">Reference proteome</keyword>
<comment type="caution">
    <text evidence="3">The sequence shown here is derived from an EMBL/GenBank/DDBJ whole genome shotgun (WGS) entry which is preliminary data.</text>
</comment>
<dbReference type="Pfam" id="PF00300">
    <property type="entry name" value="His_Phos_1"/>
    <property type="match status" value="1"/>
</dbReference>
<sequence length="261" mass="28237">MNPLLRRALLTAAALPVFAMMLTAQQVKRTKVTFYITRHGETVLNALNRVQGWADAPLTPEGKAVAHALGLGLKGTVFNAVYASDLGRARETARVVVAAKGGVTPVLQESAELRETAFGCYEGEYNKRMWTDAALYLHYTSAAALFADMQRNNKIPEVLAAVKALDTLRLAEDFDAVKRRMHGWLVKTANEQAKAGGGNVLVVSHGIAINALLTALSEKPFVGKPLGNASVSMVVFEDGKFQILSVGDMQYVEAGQQIEKH</sequence>
<dbReference type="InterPro" id="IPR051695">
    <property type="entry name" value="Phosphoglycerate_Mutase"/>
</dbReference>
<dbReference type="PANTHER" id="PTHR46517">
    <property type="entry name" value="FRUCTOSE-2,6-BISPHOSPHATASE TIGAR"/>
    <property type="match status" value="1"/>
</dbReference>
<feature type="chain" id="PRO_5047174179" evidence="2">
    <location>
        <begin position="20"/>
        <end position="261"/>
    </location>
</feature>
<dbReference type="InterPro" id="IPR029033">
    <property type="entry name" value="His_PPase_superfam"/>
</dbReference>
<dbReference type="PROSITE" id="PS00175">
    <property type="entry name" value="PG_MUTASE"/>
    <property type="match status" value="1"/>
</dbReference>
<accession>A0ABS8PVX3</accession>
<dbReference type="InterPro" id="IPR001345">
    <property type="entry name" value="PG/BPGM_mutase_AS"/>
</dbReference>
<evidence type="ECO:0000313" key="3">
    <source>
        <dbReference type="EMBL" id="MCD2425220.1"/>
    </source>
</evidence>
<evidence type="ECO:0000256" key="1">
    <source>
        <dbReference type="ARBA" id="ARBA00022801"/>
    </source>
</evidence>
<dbReference type="CDD" id="cd07067">
    <property type="entry name" value="HP_PGM_like"/>
    <property type="match status" value="1"/>
</dbReference>
<dbReference type="SUPFAM" id="SSF53254">
    <property type="entry name" value="Phosphoglycerate mutase-like"/>
    <property type="match status" value="1"/>
</dbReference>
<dbReference type="EMBL" id="JAJNEC010000006">
    <property type="protein sequence ID" value="MCD2425220.1"/>
    <property type="molecule type" value="Genomic_DNA"/>
</dbReference>
<reference evidence="3 4" key="1">
    <citation type="submission" date="2021-11" db="EMBL/GenBank/DDBJ databases">
        <title>Genomic of Niabella pedocola.</title>
        <authorList>
            <person name="Wu T."/>
        </authorList>
    </citation>
    <scope>NUCLEOTIDE SEQUENCE [LARGE SCALE GENOMIC DNA]</scope>
    <source>
        <strain evidence="3 4">JCM 31011</strain>
    </source>
</reference>
<dbReference type="RefSeq" id="WP_231007660.1">
    <property type="nucleotide sequence ID" value="NZ_JAJNEC010000006.1"/>
</dbReference>
<dbReference type="PANTHER" id="PTHR46517:SF1">
    <property type="entry name" value="FRUCTOSE-2,6-BISPHOSPHATASE TIGAR"/>
    <property type="match status" value="1"/>
</dbReference>
<keyword evidence="2" id="KW-0732">Signal</keyword>
<dbReference type="Gene3D" id="3.40.50.1240">
    <property type="entry name" value="Phosphoglycerate mutase-like"/>
    <property type="match status" value="1"/>
</dbReference>